<dbReference type="GO" id="GO:0005886">
    <property type="term" value="C:plasma membrane"/>
    <property type="evidence" value="ECO:0007669"/>
    <property type="project" value="UniProtKB-SubCell"/>
</dbReference>
<organism evidence="12 13">
    <name type="scientific">Zophobas morio</name>
    <dbReference type="NCBI Taxonomy" id="2755281"/>
    <lineage>
        <taxon>Eukaryota</taxon>
        <taxon>Metazoa</taxon>
        <taxon>Ecdysozoa</taxon>
        <taxon>Arthropoda</taxon>
        <taxon>Hexapoda</taxon>
        <taxon>Insecta</taxon>
        <taxon>Pterygota</taxon>
        <taxon>Neoptera</taxon>
        <taxon>Endopterygota</taxon>
        <taxon>Coleoptera</taxon>
        <taxon>Polyphaga</taxon>
        <taxon>Cucujiformia</taxon>
        <taxon>Tenebrionidae</taxon>
        <taxon>Zophobas</taxon>
    </lineage>
</organism>
<feature type="transmembrane region" description="Helical" evidence="9">
    <location>
        <begin position="349"/>
        <end position="373"/>
    </location>
</feature>
<evidence type="ECO:0000256" key="10">
    <source>
        <dbReference type="SAM" id="SignalP"/>
    </source>
</evidence>
<feature type="transmembrane region" description="Helical" evidence="9">
    <location>
        <begin position="55"/>
        <end position="75"/>
    </location>
</feature>
<evidence type="ECO:0000256" key="4">
    <source>
        <dbReference type="ARBA" id="ARBA00022989"/>
    </source>
</evidence>
<dbReference type="NCBIfam" id="TIGR00879">
    <property type="entry name" value="SP"/>
    <property type="match status" value="1"/>
</dbReference>
<dbReference type="CDD" id="cd17358">
    <property type="entry name" value="MFS_GLUT6_8_Class3_like"/>
    <property type="match status" value="1"/>
</dbReference>
<sequence length="460" mass="49077">MLLSIGILATCVANLSAFVCGTSFGWTSPEIPKMKVQHEFGNPLAMPLTKGEESWIGSLLPVGATLGPFIAGLTADKIGRKYTMLGGIVPFIVAFLLASFGTTPLMFFLMRFLCGLGVGVIFTVLPMYIGEIAEDAVRDSLGSFMQLFIVIGLLFSYVLGPYMSVSAFNIVCVISPCIFLVAFFMFIPESPYFLIRKNKDQALQALMKLRSKPQDAVQTELDDIKSSVEESLKNKASFMDIFKSKGLTKALIISVGLVSLQQLSGINIVLFYAQDIFTDAGSTIPADICTIIIGVVQVLASGATPIFVEKKGKKYLLTLSAVGMAVSQGALAVFFYVKSGGGDISSIAWLPVLSLVAYIITYCLGFGPLPWAVMGEMFPGNVKSAASTVTAAGCWFLGFILTKYFALVTDLIGAAGSFGIFAACCVGAAIFVYKYLPDTSGKSLQEIQDILSGKSTSSDA</sequence>
<evidence type="ECO:0000259" key="11">
    <source>
        <dbReference type="PROSITE" id="PS50850"/>
    </source>
</evidence>
<feature type="transmembrane region" description="Helical" evidence="9">
    <location>
        <begin position="141"/>
        <end position="160"/>
    </location>
</feature>
<evidence type="ECO:0000256" key="3">
    <source>
        <dbReference type="ARBA" id="ARBA00022692"/>
    </source>
</evidence>
<proteinExistence type="inferred from homology"/>
<feature type="transmembrane region" description="Helical" evidence="9">
    <location>
        <begin position="166"/>
        <end position="187"/>
    </location>
</feature>
<dbReference type="PANTHER" id="PTHR48021">
    <property type="match status" value="1"/>
</dbReference>
<keyword evidence="3 9" id="KW-0812">Transmembrane</keyword>
<comment type="subcellular location">
    <subcellularLocation>
        <location evidence="1">Cell membrane</location>
        <topology evidence="1">Multi-pass membrane protein</topology>
    </subcellularLocation>
</comment>
<evidence type="ECO:0000256" key="8">
    <source>
        <dbReference type="RuleBase" id="RU003346"/>
    </source>
</evidence>
<dbReference type="PANTHER" id="PTHR48021:SF47">
    <property type="entry name" value="GH17672P"/>
    <property type="match status" value="1"/>
</dbReference>
<dbReference type="SUPFAM" id="SSF103473">
    <property type="entry name" value="MFS general substrate transporter"/>
    <property type="match status" value="1"/>
</dbReference>
<feature type="transmembrane region" description="Helical" evidence="9">
    <location>
        <begin position="108"/>
        <end position="129"/>
    </location>
</feature>
<dbReference type="PROSITE" id="PS50850">
    <property type="entry name" value="MFS"/>
    <property type="match status" value="1"/>
</dbReference>
<feature type="chain" id="PRO_5041420351" description="Major facilitator superfamily (MFS) profile domain-containing protein" evidence="10">
    <location>
        <begin position="18"/>
        <end position="460"/>
    </location>
</feature>
<keyword evidence="2" id="KW-1003">Cell membrane</keyword>
<feature type="transmembrane region" description="Helical" evidence="9">
    <location>
        <begin position="385"/>
        <end position="405"/>
    </location>
</feature>
<evidence type="ECO:0000256" key="7">
    <source>
        <dbReference type="ARBA" id="ARBA00024348"/>
    </source>
</evidence>
<protein>
    <recommendedName>
        <fullName evidence="11">Major facilitator superfamily (MFS) profile domain-containing protein</fullName>
    </recommendedName>
</protein>
<evidence type="ECO:0000313" key="12">
    <source>
        <dbReference type="EMBL" id="KAJ3642649.1"/>
    </source>
</evidence>
<keyword evidence="8" id="KW-0813">Transport</keyword>
<dbReference type="AlphaFoldDB" id="A0AA38HRY3"/>
<evidence type="ECO:0000313" key="13">
    <source>
        <dbReference type="Proteomes" id="UP001168821"/>
    </source>
</evidence>
<gene>
    <name evidence="12" type="ORF">Zmor_025412</name>
</gene>
<dbReference type="InterPro" id="IPR044775">
    <property type="entry name" value="MFS_ERD6/Tret1-like"/>
</dbReference>
<comment type="caution">
    <text evidence="12">The sequence shown here is derived from an EMBL/GenBank/DDBJ whole genome shotgun (WGS) entry which is preliminary data.</text>
</comment>
<dbReference type="GO" id="GO:0051119">
    <property type="term" value="F:sugar transmembrane transporter activity"/>
    <property type="evidence" value="ECO:0007669"/>
    <property type="project" value="InterPro"/>
</dbReference>
<evidence type="ECO:0000256" key="1">
    <source>
        <dbReference type="ARBA" id="ARBA00004651"/>
    </source>
</evidence>
<keyword evidence="6" id="KW-0325">Glycoprotein</keyword>
<feature type="transmembrane region" description="Helical" evidence="9">
    <location>
        <begin position="82"/>
        <end position="102"/>
    </location>
</feature>
<dbReference type="InterPro" id="IPR036259">
    <property type="entry name" value="MFS_trans_sf"/>
</dbReference>
<comment type="similarity">
    <text evidence="7">Belongs to the major facilitator superfamily. Sugar transporter (TC 2.A.1.1) family. Trehalose transporter subfamily.</text>
</comment>
<evidence type="ECO:0000256" key="6">
    <source>
        <dbReference type="ARBA" id="ARBA00023180"/>
    </source>
</evidence>
<keyword evidence="13" id="KW-1185">Reference proteome</keyword>
<dbReference type="EMBL" id="JALNTZ010000008">
    <property type="protein sequence ID" value="KAJ3642649.1"/>
    <property type="molecule type" value="Genomic_DNA"/>
</dbReference>
<reference evidence="12" key="1">
    <citation type="journal article" date="2023" name="G3 (Bethesda)">
        <title>Whole genome assemblies of Zophobas morio and Tenebrio molitor.</title>
        <authorList>
            <person name="Kaur S."/>
            <person name="Stinson S.A."/>
            <person name="diCenzo G.C."/>
        </authorList>
    </citation>
    <scope>NUCLEOTIDE SEQUENCE</scope>
    <source>
        <strain evidence="12">QUZm001</strain>
    </source>
</reference>
<dbReference type="InterPro" id="IPR020846">
    <property type="entry name" value="MFS_dom"/>
</dbReference>
<dbReference type="InterPro" id="IPR005829">
    <property type="entry name" value="Sugar_transporter_CS"/>
</dbReference>
<dbReference type="InterPro" id="IPR005828">
    <property type="entry name" value="MFS_sugar_transport-like"/>
</dbReference>
<keyword evidence="4 9" id="KW-1133">Transmembrane helix</keyword>
<dbReference type="InterPro" id="IPR003663">
    <property type="entry name" value="Sugar/inositol_transpt"/>
</dbReference>
<dbReference type="Proteomes" id="UP001168821">
    <property type="component" value="Unassembled WGS sequence"/>
</dbReference>
<feature type="transmembrane region" description="Helical" evidence="9">
    <location>
        <begin position="250"/>
        <end position="272"/>
    </location>
</feature>
<dbReference type="FunFam" id="1.20.1250.20:FF:000055">
    <property type="entry name" value="Facilitated trehalose transporter Tret1-2 homolog"/>
    <property type="match status" value="1"/>
</dbReference>
<keyword evidence="5 9" id="KW-0472">Membrane</keyword>
<dbReference type="InterPro" id="IPR050549">
    <property type="entry name" value="MFS_Trehalose_Transporter"/>
</dbReference>
<name>A0AA38HRY3_9CUCU</name>
<feature type="signal peptide" evidence="10">
    <location>
        <begin position="1"/>
        <end position="17"/>
    </location>
</feature>
<feature type="transmembrane region" description="Helical" evidence="9">
    <location>
        <begin position="411"/>
        <end position="433"/>
    </location>
</feature>
<evidence type="ECO:0000256" key="2">
    <source>
        <dbReference type="ARBA" id="ARBA00022475"/>
    </source>
</evidence>
<accession>A0AA38HRY3</accession>
<dbReference type="Gene3D" id="1.20.1250.20">
    <property type="entry name" value="MFS general substrate transporter like domains"/>
    <property type="match status" value="1"/>
</dbReference>
<dbReference type="PROSITE" id="PS00216">
    <property type="entry name" value="SUGAR_TRANSPORT_1"/>
    <property type="match status" value="1"/>
</dbReference>
<dbReference type="PRINTS" id="PR00171">
    <property type="entry name" value="SUGRTRNSPORT"/>
</dbReference>
<dbReference type="Pfam" id="PF00083">
    <property type="entry name" value="Sugar_tr"/>
    <property type="match status" value="1"/>
</dbReference>
<evidence type="ECO:0000256" key="5">
    <source>
        <dbReference type="ARBA" id="ARBA00023136"/>
    </source>
</evidence>
<feature type="domain" description="Major facilitator superfamily (MFS) profile" evidence="11">
    <location>
        <begin position="9"/>
        <end position="440"/>
    </location>
</feature>
<feature type="transmembrane region" description="Helical" evidence="9">
    <location>
        <begin position="315"/>
        <end position="337"/>
    </location>
</feature>
<feature type="transmembrane region" description="Helical" evidence="9">
    <location>
        <begin position="284"/>
        <end position="308"/>
    </location>
</feature>
<evidence type="ECO:0000256" key="9">
    <source>
        <dbReference type="SAM" id="Phobius"/>
    </source>
</evidence>
<dbReference type="PROSITE" id="PS00217">
    <property type="entry name" value="SUGAR_TRANSPORT_2"/>
    <property type="match status" value="1"/>
</dbReference>
<keyword evidence="10" id="KW-0732">Signal</keyword>